<keyword evidence="1" id="KW-1185">Reference proteome</keyword>
<reference evidence="2" key="1">
    <citation type="submission" date="2024-02" db="UniProtKB">
        <authorList>
            <consortium name="WormBaseParasite"/>
        </authorList>
    </citation>
    <scope>IDENTIFICATION</scope>
</reference>
<dbReference type="AlphaFoldDB" id="A0AAF3FED3"/>
<name>A0AAF3FED3_9BILA</name>
<evidence type="ECO:0000313" key="1">
    <source>
        <dbReference type="Proteomes" id="UP000887575"/>
    </source>
</evidence>
<sequence length="111" mass="13147">MLEEIETATGNGTFKRLEWAPSWFTVTPIRKEIHEKPFTTAHKRSTFLITRRRIWIIWQIGDHLHSTPDSMHNFPGLKIDARPTETWLVDNFNDDNFNNLNDDLNREERGV</sequence>
<evidence type="ECO:0000313" key="2">
    <source>
        <dbReference type="WBParaSite" id="MBELARI_LOCUS5158"/>
    </source>
</evidence>
<protein>
    <submittedName>
        <fullName evidence="2">Uncharacterized protein</fullName>
    </submittedName>
</protein>
<accession>A0AAF3FED3</accession>
<dbReference type="WBParaSite" id="MBELARI_LOCUS5158">
    <property type="protein sequence ID" value="MBELARI_LOCUS5158"/>
    <property type="gene ID" value="MBELARI_LOCUS5158"/>
</dbReference>
<proteinExistence type="predicted"/>
<organism evidence="1 2">
    <name type="scientific">Mesorhabditis belari</name>
    <dbReference type="NCBI Taxonomy" id="2138241"/>
    <lineage>
        <taxon>Eukaryota</taxon>
        <taxon>Metazoa</taxon>
        <taxon>Ecdysozoa</taxon>
        <taxon>Nematoda</taxon>
        <taxon>Chromadorea</taxon>
        <taxon>Rhabditida</taxon>
        <taxon>Rhabditina</taxon>
        <taxon>Rhabditomorpha</taxon>
        <taxon>Rhabditoidea</taxon>
        <taxon>Rhabditidae</taxon>
        <taxon>Mesorhabditinae</taxon>
        <taxon>Mesorhabditis</taxon>
    </lineage>
</organism>
<dbReference type="Proteomes" id="UP000887575">
    <property type="component" value="Unassembled WGS sequence"/>
</dbReference>